<dbReference type="SUPFAM" id="SSF47769">
    <property type="entry name" value="SAM/Pointed domain"/>
    <property type="match status" value="1"/>
</dbReference>
<dbReference type="PANTHER" id="PTHR12247">
    <property type="entry name" value="POLYCOMB GROUP PROTEIN"/>
    <property type="match status" value="1"/>
</dbReference>
<dbReference type="Pfam" id="PF00536">
    <property type="entry name" value="SAM_1"/>
    <property type="match status" value="1"/>
</dbReference>
<evidence type="ECO:0000313" key="3">
    <source>
        <dbReference type="Proteomes" id="UP000030764"/>
    </source>
</evidence>
<dbReference type="GO" id="GO:0003682">
    <property type="term" value="F:chromatin binding"/>
    <property type="evidence" value="ECO:0007669"/>
    <property type="project" value="TreeGrafter"/>
</dbReference>
<reference evidence="2 3" key="1">
    <citation type="journal article" date="2014" name="Nat. Genet.">
        <title>Genome and transcriptome of the porcine whipworm Trichuris suis.</title>
        <authorList>
            <person name="Jex A.R."/>
            <person name="Nejsum P."/>
            <person name="Schwarz E.M."/>
            <person name="Hu L."/>
            <person name="Young N.D."/>
            <person name="Hall R.S."/>
            <person name="Korhonen P.K."/>
            <person name="Liao S."/>
            <person name="Thamsborg S."/>
            <person name="Xia J."/>
            <person name="Xu P."/>
            <person name="Wang S."/>
            <person name="Scheerlinck J.P."/>
            <person name="Hofmann A."/>
            <person name="Sternberg P.W."/>
            <person name="Wang J."/>
            <person name="Gasser R.B."/>
        </authorList>
    </citation>
    <scope>NUCLEOTIDE SEQUENCE [LARGE SCALE GENOMIC DNA]</scope>
    <source>
        <strain evidence="2">DCEP-RM93M</strain>
    </source>
</reference>
<name>A0A085MCD1_9BILA</name>
<dbReference type="GO" id="GO:0042393">
    <property type="term" value="F:histone binding"/>
    <property type="evidence" value="ECO:0007669"/>
    <property type="project" value="TreeGrafter"/>
</dbReference>
<keyword evidence="3" id="KW-1185">Reference proteome</keyword>
<accession>A0A085MCD1</accession>
<evidence type="ECO:0000313" key="2">
    <source>
        <dbReference type="EMBL" id="KFD54877.1"/>
    </source>
</evidence>
<proteinExistence type="predicted"/>
<dbReference type="PROSITE" id="PS50105">
    <property type="entry name" value="SAM_DOMAIN"/>
    <property type="match status" value="1"/>
</dbReference>
<dbReference type="Gene3D" id="1.10.150.50">
    <property type="entry name" value="Transcription Factor, Ets-1"/>
    <property type="match status" value="1"/>
</dbReference>
<protein>
    <recommendedName>
        <fullName evidence="1">SAM domain-containing protein</fullName>
    </recommendedName>
</protein>
<dbReference type="SMART" id="SM00454">
    <property type="entry name" value="SAM"/>
    <property type="match status" value="1"/>
</dbReference>
<dbReference type="Proteomes" id="UP000030764">
    <property type="component" value="Unassembled WGS sequence"/>
</dbReference>
<feature type="domain" description="SAM" evidence="1">
    <location>
        <begin position="556"/>
        <end position="602"/>
    </location>
</feature>
<gene>
    <name evidence="2" type="ORF">M513_04311</name>
</gene>
<dbReference type="InterPro" id="IPR013761">
    <property type="entry name" value="SAM/pointed_sf"/>
</dbReference>
<dbReference type="GO" id="GO:0005634">
    <property type="term" value="C:nucleus"/>
    <property type="evidence" value="ECO:0007669"/>
    <property type="project" value="TreeGrafter"/>
</dbReference>
<evidence type="ECO:0000259" key="1">
    <source>
        <dbReference type="PROSITE" id="PS50105"/>
    </source>
</evidence>
<sequence>MIAGKGRTGLLLSERNLHFSDGGAHNRQDTFYVAVLKRKDSNVLASSTRSLAWLNTFGYYRCWFPVGYSRTLPEKMNISLLALPWRFHAIDFCSFLSNVRPLFIRSKVAQAENGLVNSENSINLSVETTLSQERRNSLQADKHYAKEYDTLRPGHIWRSFHVASRRLLRILNGSSSSLHLYQTGDKLLMLTFPCYYNDDINELLHFSHKVPLTVHADNVKLSYAMHARDEALPVFPFLTEHSPLPADVLLSRFVSLILHSLAVLFLLSPFSSRAFLSCRSSGLIISSPFQSWESVANPAAPGGNLPVVERMPFAPARESQLRGAAAITPSESTAFDLVNDHRRQSRIQKKAVGIRGKEVYEIVRNFTHPSEGHFPCGVAPKTIYAEILRSSVLPNWTRNQLQVELYRGVKLGRYIRVAPALYSTTENWEKRECAKLKSMNDGTQDQSATTASSKSLVTCEGRRLIEHESKPKNSCRGAAAQPSEAATIRTPFIQERLTWHPNEKSRYSKRMGGKDSTNNFVSSMECHLLPEDGFELPSLKEDPAIMEAARTNVRQWTAAQVRQFVEKLGFAREAKAFEKESIDGESLFLLTRTHFISRLGIQLGPALCIFRRILTLKAVIDKTGD</sequence>
<organism evidence="2 3">
    <name type="scientific">Trichuris suis</name>
    <name type="common">pig whipworm</name>
    <dbReference type="NCBI Taxonomy" id="68888"/>
    <lineage>
        <taxon>Eukaryota</taxon>
        <taxon>Metazoa</taxon>
        <taxon>Ecdysozoa</taxon>
        <taxon>Nematoda</taxon>
        <taxon>Enoplea</taxon>
        <taxon>Dorylaimia</taxon>
        <taxon>Trichinellida</taxon>
        <taxon>Trichuridae</taxon>
        <taxon>Trichuris</taxon>
    </lineage>
</organism>
<dbReference type="GO" id="GO:0045892">
    <property type="term" value="P:negative regulation of DNA-templated transcription"/>
    <property type="evidence" value="ECO:0007669"/>
    <property type="project" value="TreeGrafter"/>
</dbReference>
<dbReference type="EMBL" id="KL363204">
    <property type="protein sequence ID" value="KFD54877.1"/>
    <property type="molecule type" value="Genomic_DNA"/>
</dbReference>
<dbReference type="InterPro" id="IPR001660">
    <property type="entry name" value="SAM"/>
</dbReference>
<dbReference type="PANTHER" id="PTHR12247:SF131">
    <property type="entry name" value="LD05287P"/>
    <property type="match status" value="1"/>
</dbReference>
<dbReference type="InterPro" id="IPR050548">
    <property type="entry name" value="PcG_chromatin_remod_factors"/>
</dbReference>
<dbReference type="AlphaFoldDB" id="A0A085MCD1"/>